<dbReference type="SUPFAM" id="SSF103473">
    <property type="entry name" value="MFS general substrate transporter"/>
    <property type="match status" value="1"/>
</dbReference>
<evidence type="ECO:0000256" key="3">
    <source>
        <dbReference type="ARBA" id="ARBA00022475"/>
    </source>
</evidence>
<feature type="transmembrane region" description="Helical" evidence="8">
    <location>
        <begin position="101"/>
        <end position="127"/>
    </location>
</feature>
<sequence>MLRNPVLQPAGIRTALTYAAIFAALGAHLPFWPLWLSDWGLSEAEIGTFTAAGMVIRVVAGLTVPALADRIDNRRLVLAVVAAFGALIFAVHGLLADKAVLLLATLCSGIVFAGMIPIADALGGAAARTAGFAYAPARSLGSFAFLVASLGVGWLVGRFGIGVAQWWIVASLALTIWFGATHPGGGKVCQSTPPRLSDLGRLLSEKRFLVFLAAIGFAQSSHAVLYVYGSLHWRALGVDEAVIGQLWAFGVAVETALMLFAGTWLIARFGAVGAIAISACAGIVRWGIMMTDPTGMALWVTQSLHALTFAAGHLGGIAFIGAAVPERLAASAQGMFSSVIGGVLFAIAMAIAALVYPYAGGATYGVALAMSLTGLVFALWLRRIWSGEQTLE</sequence>
<evidence type="ECO:0000313" key="10">
    <source>
        <dbReference type="EMBL" id="QIK40373.1"/>
    </source>
</evidence>
<dbReference type="Pfam" id="PF12832">
    <property type="entry name" value="MFS_1_like"/>
    <property type="match status" value="1"/>
</dbReference>
<feature type="transmembrane region" description="Helical" evidence="8">
    <location>
        <begin position="269"/>
        <end position="288"/>
    </location>
</feature>
<feature type="transmembrane region" description="Helical" evidence="8">
    <location>
        <begin position="139"/>
        <end position="157"/>
    </location>
</feature>
<evidence type="ECO:0000259" key="9">
    <source>
        <dbReference type="Pfam" id="PF12832"/>
    </source>
</evidence>
<dbReference type="RefSeq" id="WP_166189770.1">
    <property type="nucleotide sequence ID" value="NZ_CP049811.1"/>
</dbReference>
<accession>A0A6G7VJV0</accession>
<keyword evidence="6 8" id="KW-1133">Transmembrane helix</keyword>
<feature type="transmembrane region" description="Helical" evidence="8">
    <location>
        <begin position="336"/>
        <end position="356"/>
    </location>
</feature>
<dbReference type="InterPro" id="IPR036259">
    <property type="entry name" value="MFS_trans_sf"/>
</dbReference>
<dbReference type="InterPro" id="IPR024989">
    <property type="entry name" value="MFS_assoc_dom"/>
</dbReference>
<dbReference type="GO" id="GO:0015528">
    <property type="term" value="F:lactose:proton symporter activity"/>
    <property type="evidence" value="ECO:0007669"/>
    <property type="project" value="TreeGrafter"/>
</dbReference>
<keyword evidence="7 8" id="KW-0472">Membrane</keyword>
<feature type="transmembrane region" description="Helical" evidence="8">
    <location>
        <begin position="208"/>
        <end position="229"/>
    </location>
</feature>
<keyword evidence="3" id="KW-1003">Cell membrane</keyword>
<dbReference type="EMBL" id="CP049811">
    <property type="protein sequence ID" value="QIK40373.1"/>
    <property type="molecule type" value="Genomic_DNA"/>
</dbReference>
<feature type="transmembrane region" description="Helical" evidence="8">
    <location>
        <begin position="303"/>
        <end position="324"/>
    </location>
</feature>
<protein>
    <submittedName>
        <fullName evidence="10">MFS transporter</fullName>
    </submittedName>
</protein>
<organism evidence="10 11">
    <name type="scientific">Pontivivens nitratireducens</name>
    <dbReference type="NCBI Taxonomy" id="2758038"/>
    <lineage>
        <taxon>Bacteria</taxon>
        <taxon>Pseudomonadati</taxon>
        <taxon>Pseudomonadota</taxon>
        <taxon>Alphaproteobacteria</taxon>
        <taxon>Rhodobacterales</taxon>
        <taxon>Paracoccaceae</taxon>
        <taxon>Pontivivens</taxon>
    </lineage>
</organism>
<reference evidence="10 11" key="1">
    <citation type="submission" date="2020-03" db="EMBL/GenBank/DDBJ databases">
        <title>Complete genome sequence of Monaibacterium sp. ALG8 with diverse plasmids.</title>
        <authorList>
            <person name="Sun C."/>
        </authorList>
    </citation>
    <scope>NUCLEOTIDE SEQUENCE [LARGE SCALE GENOMIC DNA]</scope>
    <source>
        <strain evidence="10 11">ALG8</strain>
    </source>
</reference>
<feature type="transmembrane region" description="Helical" evidence="8">
    <location>
        <begin position="241"/>
        <end position="262"/>
    </location>
</feature>
<evidence type="ECO:0000256" key="1">
    <source>
        <dbReference type="ARBA" id="ARBA00004429"/>
    </source>
</evidence>
<dbReference type="PIRSF" id="PIRSF004925">
    <property type="entry name" value="HcaT"/>
    <property type="match status" value="1"/>
</dbReference>
<feature type="transmembrane region" description="Helical" evidence="8">
    <location>
        <begin position="12"/>
        <end position="34"/>
    </location>
</feature>
<dbReference type="GO" id="GO:0005886">
    <property type="term" value="C:plasma membrane"/>
    <property type="evidence" value="ECO:0007669"/>
    <property type="project" value="UniProtKB-SubCell"/>
</dbReference>
<proteinExistence type="predicted"/>
<feature type="transmembrane region" description="Helical" evidence="8">
    <location>
        <begin position="163"/>
        <end position="180"/>
    </location>
</feature>
<keyword evidence="11" id="KW-1185">Reference proteome</keyword>
<dbReference type="GO" id="GO:0030395">
    <property type="term" value="F:lactose binding"/>
    <property type="evidence" value="ECO:0007669"/>
    <property type="project" value="TreeGrafter"/>
</dbReference>
<feature type="transmembrane region" description="Helical" evidence="8">
    <location>
        <begin position="46"/>
        <end position="64"/>
    </location>
</feature>
<dbReference type="AlphaFoldDB" id="A0A6G7VJV0"/>
<evidence type="ECO:0000256" key="7">
    <source>
        <dbReference type="ARBA" id="ARBA00023136"/>
    </source>
</evidence>
<dbReference type="Proteomes" id="UP000500791">
    <property type="component" value="Chromosome"/>
</dbReference>
<feature type="transmembrane region" description="Helical" evidence="8">
    <location>
        <begin position="362"/>
        <end position="381"/>
    </location>
</feature>
<keyword evidence="5 8" id="KW-0812">Transmembrane</keyword>
<evidence type="ECO:0000256" key="4">
    <source>
        <dbReference type="ARBA" id="ARBA00022519"/>
    </source>
</evidence>
<feature type="transmembrane region" description="Helical" evidence="8">
    <location>
        <begin position="76"/>
        <end position="95"/>
    </location>
</feature>
<dbReference type="PANTHER" id="PTHR23522:SF10">
    <property type="entry name" value="3-PHENYLPROPIONIC ACID TRANSPORTER-RELATED"/>
    <property type="match status" value="1"/>
</dbReference>
<name>A0A6G7VJV0_9RHOB</name>
<keyword evidence="2" id="KW-0813">Transport</keyword>
<dbReference type="InterPro" id="IPR026032">
    <property type="entry name" value="HcaT-like"/>
</dbReference>
<evidence type="ECO:0000256" key="2">
    <source>
        <dbReference type="ARBA" id="ARBA00022448"/>
    </source>
</evidence>
<evidence type="ECO:0000256" key="5">
    <source>
        <dbReference type="ARBA" id="ARBA00022692"/>
    </source>
</evidence>
<dbReference type="KEGG" id="mon:G8E03_06075"/>
<dbReference type="PANTHER" id="PTHR23522">
    <property type="entry name" value="BLL5896 PROTEIN"/>
    <property type="match status" value="1"/>
</dbReference>
<dbReference type="NCBIfam" id="NF037955">
    <property type="entry name" value="mfs"/>
    <property type="match status" value="1"/>
</dbReference>
<evidence type="ECO:0000256" key="6">
    <source>
        <dbReference type="ARBA" id="ARBA00022989"/>
    </source>
</evidence>
<comment type="subcellular location">
    <subcellularLocation>
        <location evidence="1">Cell inner membrane</location>
        <topology evidence="1">Multi-pass membrane protein</topology>
    </subcellularLocation>
</comment>
<evidence type="ECO:0000256" key="8">
    <source>
        <dbReference type="SAM" id="Phobius"/>
    </source>
</evidence>
<feature type="domain" description="Major facilitator superfamily associated" evidence="9">
    <location>
        <begin position="15"/>
        <end position="349"/>
    </location>
</feature>
<dbReference type="Gene3D" id="1.20.1250.20">
    <property type="entry name" value="MFS general substrate transporter like domains"/>
    <property type="match status" value="2"/>
</dbReference>
<gene>
    <name evidence="10" type="ORF">G8E03_06075</name>
</gene>
<keyword evidence="4" id="KW-0997">Cell inner membrane</keyword>
<evidence type="ECO:0000313" key="11">
    <source>
        <dbReference type="Proteomes" id="UP000500791"/>
    </source>
</evidence>